<organism evidence="3 4">
    <name type="scientific">Prosthecobacter fluviatilis</name>
    <dbReference type="NCBI Taxonomy" id="445931"/>
    <lineage>
        <taxon>Bacteria</taxon>
        <taxon>Pseudomonadati</taxon>
        <taxon>Verrucomicrobiota</taxon>
        <taxon>Verrucomicrobiia</taxon>
        <taxon>Verrucomicrobiales</taxon>
        <taxon>Verrucomicrobiaceae</taxon>
        <taxon>Prosthecobacter</taxon>
    </lineage>
</organism>
<sequence length="465" mass="51563">MTFFQLFDPRQRLANAFIRSARPCIQAALALMATVISAQQPALPPELGALNQQFIKLQKEQVTAPFESDLVVLNTGYLGAIDKAVTAEKAAANLDGILALEAEKKLITEKALAAERPPLPQSDDEKTPAVVKNLRNIYRTSYAKLEAQRLKNLQKLVAPLNVRLKQMEADFVKADRIADAKTVHSYREALAEEAPAAGEPKPAATLNPAVMITAKDGFTNTLGMKFLPVKGTAVLFCIHEVRYKDYAAYAAENPNVDVAWKDQTVEGHAITDRKEDHPVIKVSWDDAQKFCAWLSQKEGKLYRLPTDEEWSYAAGIGEKEKRKTGALPFQMPTVPDVFPWGDDFPLTKKNKPGNFRDASLTGKAPGADGKEDSLETYDDGFPTTAPVMSFKPNKLGLYDLGGNVWEWCEDWYDNAQQDRELRGASWHDNNRGFLLSSYRLHGPPGGRHGDHGFRCVVVPPRGLKD</sequence>
<dbReference type="PANTHER" id="PTHR23150">
    <property type="entry name" value="SULFATASE MODIFYING FACTOR 1, 2"/>
    <property type="match status" value="1"/>
</dbReference>
<dbReference type="InterPro" id="IPR042095">
    <property type="entry name" value="SUMF_sf"/>
</dbReference>
<dbReference type="Proteomes" id="UP001596052">
    <property type="component" value="Unassembled WGS sequence"/>
</dbReference>
<name>A0ABW0KU45_9BACT</name>
<dbReference type="RefSeq" id="WP_377169734.1">
    <property type="nucleotide sequence ID" value="NZ_JBHSMQ010000007.1"/>
</dbReference>
<keyword evidence="4" id="KW-1185">Reference proteome</keyword>
<evidence type="ECO:0000259" key="2">
    <source>
        <dbReference type="Pfam" id="PF03781"/>
    </source>
</evidence>
<dbReference type="PANTHER" id="PTHR23150:SF19">
    <property type="entry name" value="FORMYLGLYCINE-GENERATING ENZYME"/>
    <property type="match status" value="1"/>
</dbReference>
<accession>A0ABW0KU45</accession>
<dbReference type="Gene3D" id="3.90.1580.10">
    <property type="entry name" value="paralog of FGE (formylglycine-generating enzyme)"/>
    <property type="match status" value="1"/>
</dbReference>
<dbReference type="SUPFAM" id="SSF56436">
    <property type="entry name" value="C-type lectin-like"/>
    <property type="match status" value="1"/>
</dbReference>
<protein>
    <submittedName>
        <fullName evidence="3">Formylglycine-generating enzyme family protein</fullName>
    </submittedName>
</protein>
<dbReference type="InterPro" id="IPR016187">
    <property type="entry name" value="CTDL_fold"/>
</dbReference>
<reference evidence="4" key="1">
    <citation type="journal article" date="2019" name="Int. J. Syst. Evol. Microbiol.">
        <title>The Global Catalogue of Microorganisms (GCM) 10K type strain sequencing project: providing services to taxonomists for standard genome sequencing and annotation.</title>
        <authorList>
            <consortium name="The Broad Institute Genomics Platform"/>
            <consortium name="The Broad Institute Genome Sequencing Center for Infectious Disease"/>
            <person name="Wu L."/>
            <person name="Ma J."/>
        </authorList>
    </citation>
    <scope>NUCLEOTIDE SEQUENCE [LARGE SCALE GENOMIC DNA]</scope>
    <source>
        <strain evidence="4">CGMCC 4.1469</strain>
    </source>
</reference>
<proteinExistence type="predicted"/>
<comment type="caution">
    <text evidence="3">The sequence shown here is derived from an EMBL/GenBank/DDBJ whole genome shotgun (WGS) entry which is preliminary data.</text>
</comment>
<evidence type="ECO:0000313" key="4">
    <source>
        <dbReference type="Proteomes" id="UP001596052"/>
    </source>
</evidence>
<dbReference type="EMBL" id="JBHSMQ010000007">
    <property type="protein sequence ID" value="MFC5456954.1"/>
    <property type="molecule type" value="Genomic_DNA"/>
</dbReference>
<feature type="domain" description="Sulfatase-modifying factor enzyme-like" evidence="2">
    <location>
        <begin position="240"/>
        <end position="456"/>
    </location>
</feature>
<gene>
    <name evidence="3" type="ORF">ACFQDI_18960</name>
</gene>
<evidence type="ECO:0000313" key="3">
    <source>
        <dbReference type="EMBL" id="MFC5456954.1"/>
    </source>
</evidence>
<dbReference type="InterPro" id="IPR005532">
    <property type="entry name" value="SUMF_dom"/>
</dbReference>
<evidence type="ECO:0000256" key="1">
    <source>
        <dbReference type="SAM" id="MobiDB-lite"/>
    </source>
</evidence>
<dbReference type="Pfam" id="PF03781">
    <property type="entry name" value="FGE-sulfatase"/>
    <property type="match status" value="1"/>
</dbReference>
<feature type="region of interest" description="Disordered" evidence="1">
    <location>
        <begin position="348"/>
        <end position="371"/>
    </location>
</feature>
<dbReference type="InterPro" id="IPR051043">
    <property type="entry name" value="Sulfatase_Mod_Factor_Kinase"/>
</dbReference>